<feature type="compositionally biased region" description="Basic and acidic residues" evidence="1">
    <location>
        <begin position="1"/>
        <end position="16"/>
    </location>
</feature>
<sequence length="202" mass="20778">ATERHAQKHADRQAGHHREKTALLAERQNNAGEVAAACEGGRGKRGLGAAYGQWGGRMVAAGATCGEGRRRRAAAVAVAGRGAWATRGCERWRWGGGVRVGGRAGGGGGVEGGGQEEGEREGELGEEEWGGGGGGRGWAAAGRGGRGGVWGVGRWDGRVVCSEVRRLPGGQYGTVPERGRSRVVRCGELASRECAARGRLAG</sequence>
<feature type="compositionally biased region" description="Acidic residues" evidence="1">
    <location>
        <begin position="114"/>
        <end position="129"/>
    </location>
</feature>
<accession>A0A1A9NEE8</accession>
<gene>
    <name evidence="2" type="ORF">A6V37_37645</name>
</gene>
<dbReference type="AlphaFoldDB" id="A0A1A9NEE8"/>
<comment type="caution">
    <text evidence="2">The sequence shown here is derived from an EMBL/GenBank/DDBJ whole genome shotgun (WGS) entry which is preliminary data.</text>
</comment>
<dbReference type="Proteomes" id="UP000078116">
    <property type="component" value="Unassembled WGS sequence"/>
</dbReference>
<feature type="region of interest" description="Disordered" evidence="1">
    <location>
        <begin position="100"/>
        <end position="139"/>
    </location>
</feature>
<name>A0A1A9NEE8_9BURK</name>
<feature type="compositionally biased region" description="Gly residues" evidence="1">
    <location>
        <begin position="100"/>
        <end position="113"/>
    </location>
</feature>
<organism evidence="2 3">
    <name type="scientific">Paraburkholderia ginsengiterrae</name>
    <dbReference type="NCBI Taxonomy" id="1462993"/>
    <lineage>
        <taxon>Bacteria</taxon>
        <taxon>Pseudomonadati</taxon>
        <taxon>Pseudomonadota</taxon>
        <taxon>Betaproteobacteria</taxon>
        <taxon>Burkholderiales</taxon>
        <taxon>Burkholderiaceae</taxon>
        <taxon>Paraburkholderia</taxon>
    </lineage>
</organism>
<feature type="non-terminal residue" evidence="2">
    <location>
        <position position="1"/>
    </location>
</feature>
<feature type="compositionally biased region" description="Gly residues" evidence="1">
    <location>
        <begin position="130"/>
        <end position="139"/>
    </location>
</feature>
<evidence type="ECO:0000313" key="2">
    <source>
        <dbReference type="EMBL" id="OAJ65382.1"/>
    </source>
</evidence>
<evidence type="ECO:0000313" key="3">
    <source>
        <dbReference type="Proteomes" id="UP000078116"/>
    </source>
</evidence>
<feature type="region of interest" description="Disordered" evidence="1">
    <location>
        <begin position="1"/>
        <end position="20"/>
    </location>
</feature>
<dbReference type="EMBL" id="LXKA01000034">
    <property type="protein sequence ID" value="OAJ65382.1"/>
    <property type="molecule type" value="Genomic_DNA"/>
</dbReference>
<evidence type="ECO:0000256" key="1">
    <source>
        <dbReference type="SAM" id="MobiDB-lite"/>
    </source>
</evidence>
<proteinExistence type="predicted"/>
<protein>
    <submittedName>
        <fullName evidence="2">Uncharacterized protein</fullName>
    </submittedName>
</protein>
<reference evidence="2 3" key="1">
    <citation type="submission" date="2016-04" db="EMBL/GenBank/DDBJ databases">
        <title>Reclassification of Paraburkholderia panaciterrae (Farh et al. 2015) Dobritsa &amp; Samadpour 2016 as a later homotypic synonym of Paraburkholderia ginsengiterrae (Farh et al. 2015) Dobritsa &amp; Samadpour 2016.</title>
        <authorList>
            <person name="Dobritsa A.P."/>
            <person name="Kutumbaka K."/>
            <person name="Samadpour M."/>
        </authorList>
    </citation>
    <scope>NUCLEOTIDE SEQUENCE [LARGE SCALE GENOMIC DNA]</scope>
    <source>
        <strain evidence="2 3">DCY85</strain>
    </source>
</reference>